<feature type="domain" description="GmrSD restriction endonucleases C-terminal" evidence="2">
    <location>
        <begin position="161"/>
        <end position="293"/>
    </location>
</feature>
<evidence type="ECO:0000259" key="2">
    <source>
        <dbReference type="Pfam" id="PF07510"/>
    </source>
</evidence>
<dbReference type="GeneID" id="300551811"/>
<dbReference type="AlphaFoldDB" id="A0A0A2DHL1"/>
<dbReference type="EMBL" id="JRVJ01000008">
    <property type="protein sequence ID" value="KGM18685.1"/>
    <property type="molecule type" value="Genomic_DNA"/>
</dbReference>
<organism evidence="3 4">
    <name type="scientific">Corynebacterium auriscanis</name>
    <dbReference type="NCBI Taxonomy" id="99807"/>
    <lineage>
        <taxon>Bacteria</taxon>
        <taxon>Bacillati</taxon>
        <taxon>Actinomycetota</taxon>
        <taxon>Actinomycetes</taxon>
        <taxon>Mycobacteriales</taxon>
        <taxon>Corynebacteriaceae</taxon>
        <taxon>Corynebacterium</taxon>
    </lineage>
</organism>
<keyword evidence="4" id="KW-1185">Reference proteome</keyword>
<comment type="caution">
    <text evidence="3">The sequence shown here is derived from an EMBL/GenBank/DDBJ whole genome shotgun (WGS) entry which is preliminary data.</text>
</comment>
<sequence length="301" mass="31556">MRTSSSSSPVRRPRSGLVAAVAAVVIAGASLAGCAVDFGGIAGGGAATSASSMSTPPAAPSPDSPQGADSSGGGDADGGREDGGERQGSSFPAPRPGAGEGGGGERRGGVDHKTGDAAEAVRLRGLLATLEVKGRAPKNNYRRAEFGQRWKDVDRNGCDQRNDVLTRDLQQVEAPKGCKVLRGVLNDPYTGRVIEFQRGQSTSSAVQIDHVVALADAWQKGAQQWTAEQREVFGNDPQNLLAVDGPANMQKGAGDAATWLPKNKAFRCRYVSIQIEVKAKYRLWVTPAERDAMDRELGRCG</sequence>
<name>A0A0A2DHL1_9CORY</name>
<gene>
    <name evidence="3" type="ORF">MA47_05870</name>
</gene>
<dbReference type="Proteomes" id="UP000030145">
    <property type="component" value="Unassembled WGS sequence"/>
</dbReference>
<dbReference type="Pfam" id="PF07510">
    <property type="entry name" value="GmrSD_C"/>
    <property type="match status" value="1"/>
</dbReference>
<evidence type="ECO:0000256" key="1">
    <source>
        <dbReference type="SAM" id="MobiDB-lite"/>
    </source>
</evidence>
<dbReference type="RefSeq" id="WP_035114308.1">
    <property type="nucleotide sequence ID" value="NZ_CP047046.1"/>
</dbReference>
<accession>A0A0A2DHL1</accession>
<proteinExistence type="predicted"/>
<dbReference type="PROSITE" id="PS51257">
    <property type="entry name" value="PROKAR_LIPOPROTEIN"/>
    <property type="match status" value="1"/>
</dbReference>
<protein>
    <recommendedName>
        <fullName evidence="2">GmrSD restriction endonucleases C-terminal domain-containing protein</fullName>
    </recommendedName>
</protein>
<reference evidence="3 4" key="1">
    <citation type="submission" date="2014-10" db="EMBL/GenBank/DDBJ databases">
        <title>Whole Genome sequence of Corynebacterium auriscanis strain CIP 106629.</title>
        <authorList>
            <person name="Hassan S.S."/>
            <person name="Jamal S.B."/>
            <person name="Tiwari S."/>
            <person name="Oliveira L.D.C."/>
            <person name="Souza F."/>
            <person name="Mariano D.C."/>
            <person name="Almeida S."/>
            <person name="Dorella F."/>
            <person name="Pereira F."/>
            <person name="Carvalho A."/>
            <person name="Leal C.A."/>
            <person name="Soares S.D.C."/>
            <person name="Figueiredo H.C."/>
            <person name="Silva A."/>
            <person name="Azevedo V.A."/>
        </authorList>
    </citation>
    <scope>NUCLEOTIDE SEQUENCE [LARGE SCALE GENOMIC DNA]</scope>
    <source>
        <strain evidence="3 4">CIP 106629</strain>
    </source>
</reference>
<dbReference type="PANTHER" id="PTHR24094:SF15">
    <property type="entry name" value="AMP-DEPENDENT SYNTHETASE_LIGASE DOMAIN-CONTAINING PROTEIN-RELATED"/>
    <property type="match status" value="1"/>
</dbReference>
<feature type="compositionally biased region" description="Basic and acidic residues" evidence="1">
    <location>
        <begin position="103"/>
        <end position="112"/>
    </location>
</feature>
<feature type="region of interest" description="Disordered" evidence="1">
    <location>
        <begin position="45"/>
        <end position="112"/>
    </location>
</feature>
<evidence type="ECO:0000313" key="3">
    <source>
        <dbReference type="EMBL" id="KGM18685.1"/>
    </source>
</evidence>
<evidence type="ECO:0000313" key="4">
    <source>
        <dbReference type="Proteomes" id="UP000030145"/>
    </source>
</evidence>
<dbReference type="PANTHER" id="PTHR24094">
    <property type="entry name" value="SECRETED PROTEIN"/>
    <property type="match status" value="1"/>
</dbReference>
<dbReference type="InterPro" id="IPR011089">
    <property type="entry name" value="GmrSD_C"/>
</dbReference>
<feature type="compositionally biased region" description="Low complexity" evidence="1">
    <location>
        <begin position="47"/>
        <end position="56"/>
    </location>
</feature>